<dbReference type="PROSITE" id="PS50011">
    <property type="entry name" value="PROTEIN_KINASE_DOM"/>
    <property type="match status" value="1"/>
</dbReference>
<dbReference type="PROSITE" id="PS00108">
    <property type="entry name" value="PROTEIN_KINASE_ST"/>
    <property type="match status" value="1"/>
</dbReference>
<evidence type="ECO:0000256" key="1">
    <source>
        <dbReference type="ARBA" id="ARBA00022741"/>
    </source>
</evidence>
<dbReference type="GO" id="GO:0005524">
    <property type="term" value="F:ATP binding"/>
    <property type="evidence" value="ECO:0007669"/>
    <property type="project" value="UniProtKB-KW"/>
</dbReference>
<dbReference type="SMART" id="SM00220">
    <property type="entry name" value="S_TKc"/>
    <property type="match status" value="1"/>
</dbReference>
<feature type="chain" id="PRO_5017474360" description="Protein kinase domain-containing protein" evidence="4">
    <location>
        <begin position="25"/>
        <end position="915"/>
    </location>
</feature>
<dbReference type="Pfam" id="PF07714">
    <property type="entry name" value="PK_Tyr_Ser-Thr"/>
    <property type="match status" value="1"/>
</dbReference>
<dbReference type="EMBL" id="BFEA01000629">
    <property type="protein sequence ID" value="GBG87736.1"/>
    <property type="molecule type" value="Genomic_DNA"/>
</dbReference>
<dbReference type="Gramene" id="GBG87736">
    <property type="protein sequence ID" value="GBG87736"/>
    <property type="gene ID" value="CBR_g45890"/>
</dbReference>
<comment type="caution">
    <text evidence="6">The sequence shown here is derived from an EMBL/GenBank/DDBJ whole genome shotgun (WGS) entry which is preliminary data.</text>
</comment>
<proteinExistence type="predicted"/>
<dbReference type="InterPro" id="IPR008271">
    <property type="entry name" value="Ser/Thr_kinase_AS"/>
</dbReference>
<keyword evidence="3" id="KW-0812">Transmembrane</keyword>
<organism evidence="6 7">
    <name type="scientific">Chara braunii</name>
    <name type="common">Braun's stonewort</name>
    <dbReference type="NCBI Taxonomy" id="69332"/>
    <lineage>
        <taxon>Eukaryota</taxon>
        <taxon>Viridiplantae</taxon>
        <taxon>Streptophyta</taxon>
        <taxon>Charophyceae</taxon>
        <taxon>Charales</taxon>
        <taxon>Characeae</taxon>
        <taxon>Chara</taxon>
    </lineage>
</organism>
<accession>A0A388LZK6</accession>
<dbReference type="STRING" id="69332.A0A388LZK6"/>
<keyword evidence="4" id="KW-0732">Signal</keyword>
<evidence type="ECO:0000256" key="2">
    <source>
        <dbReference type="ARBA" id="ARBA00022840"/>
    </source>
</evidence>
<protein>
    <recommendedName>
        <fullName evidence="5">Protein kinase domain-containing protein</fullName>
    </recommendedName>
</protein>
<keyword evidence="3" id="KW-1133">Transmembrane helix</keyword>
<name>A0A388LZK6_CHABU</name>
<dbReference type="Gene3D" id="1.10.510.10">
    <property type="entry name" value="Transferase(Phosphotransferase) domain 1"/>
    <property type="match status" value="1"/>
</dbReference>
<evidence type="ECO:0000256" key="3">
    <source>
        <dbReference type="SAM" id="Phobius"/>
    </source>
</evidence>
<keyword evidence="7" id="KW-1185">Reference proteome</keyword>
<dbReference type="SUPFAM" id="SSF56112">
    <property type="entry name" value="Protein kinase-like (PK-like)"/>
    <property type="match status" value="1"/>
</dbReference>
<dbReference type="PANTHER" id="PTHR47989:SF47">
    <property type="entry name" value="SERINE_THREONINE-PROTEIN KINASE PBL28-RELATED"/>
    <property type="match status" value="1"/>
</dbReference>
<dbReference type="InterPro" id="IPR000719">
    <property type="entry name" value="Prot_kinase_dom"/>
</dbReference>
<dbReference type="GO" id="GO:0004672">
    <property type="term" value="F:protein kinase activity"/>
    <property type="evidence" value="ECO:0007669"/>
    <property type="project" value="InterPro"/>
</dbReference>
<feature type="signal peptide" evidence="4">
    <location>
        <begin position="1"/>
        <end position="24"/>
    </location>
</feature>
<gene>
    <name evidence="6" type="ORF">CBR_g45890</name>
</gene>
<evidence type="ECO:0000259" key="5">
    <source>
        <dbReference type="PROSITE" id="PS50011"/>
    </source>
</evidence>
<dbReference type="InterPro" id="IPR001245">
    <property type="entry name" value="Ser-Thr/Tyr_kinase_cat_dom"/>
</dbReference>
<keyword evidence="1" id="KW-0547">Nucleotide-binding</keyword>
<feature type="transmembrane region" description="Helical" evidence="3">
    <location>
        <begin position="480"/>
        <end position="502"/>
    </location>
</feature>
<keyword evidence="2" id="KW-0067">ATP-binding</keyword>
<dbReference type="InterPro" id="IPR011009">
    <property type="entry name" value="Kinase-like_dom_sf"/>
</dbReference>
<dbReference type="PANTHER" id="PTHR47989">
    <property type="entry name" value="OS01G0750732 PROTEIN"/>
    <property type="match status" value="1"/>
</dbReference>
<feature type="transmembrane region" description="Helical" evidence="3">
    <location>
        <begin position="445"/>
        <end position="468"/>
    </location>
</feature>
<dbReference type="Gene3D" id="3.30.200.20">
    <property type="entry name" value="Phosphorylase Kinase, domain 1"/>
    <property type="match status" value="1"/>
</dbReference>
<evidence type="ECO:0000313" key="6">
    <source>
        <dbReference type="EMBL" id="GBG87736.1"/>
    </source>
</evidence>
<keyword evidence="3" id="KW-0472">Membrane</keyword>
<reference evidence="6 7" key="1">
    <citation type="journal article" date="2018" name="Cell">
        <title>The Chara Genome: Secondary Complexity and Implications for Plant Terrestrialization.</title>
        <authorList>
            <person name="Nishiyama T."/>
            <person name="Sakayama H."/>
            <person name="Vries J.D."/>
            <person name="Buschmann H."/>
            <person name="Saint-Marcoux D."/>
            <person name="Ullrich K.K."/>
            <person name="Haas F.B."/>
            <person name="Vanderstraeten L."/>
            <person name="Becker D."/>
            <person name="Lang D."/>
            <person name="Vosolsobe S."/>
            <person name="Rombauts S."/>
            <person name="Wilhelmsson P.K.I."/>
            <person name="Janitza P."/>
            <person name="Kern R."/>
            <person name="Heyl A."/>
            <person name="Rumpler F."/>
            <person name="Villalobos L.I.A.C."/>
            <person name="Clay J.M."/>
            <person name="Skokan R."/>
            <person name="Toyoda A."/>
            <person name="Suzuki Y."/>
            <person name="Kagoshima H."/>
            <person name="Schijlen E."/>
            <person name="Tajeshwar N."/>
            <person name="Catarino B."/>
            <person name="Hetherington A.J."/>
            <person name="Saltykova A."/>
            <person name="Bonnot C."/>
            <person name="Breuninger H."/>
            <person name="Symeonidi A."/>
            <person name="Radhakrishnan G.V."/>
            <person name="Van Nieuwerburgh F."/>
            <person name="Deforce D."/>
            <person name="Chang C."/>
            <person name="Karol K.G."/>
            <person name="Hedrich R."/>
            <person name="Ulvskov P."/>
            <person name="Glockner G."/>
            <person name="Delwiche C.F."/>
            <person name="Petrasek J."/>
            <person name="Van de Peer Y."/>
            <person name="Friml J."/>
            <person name="Beilby M."/>
            <person name="Dolan L."/>
            <person name="Kohara Y."/>
            <person name="Sugano S."/>
            <person name="Fujiyama A."/>
            <person name="Delaux P.-M."/>
            <person name="Quint M."/>
            <person name="TheiBen G."/>
            <person name="Hagemann M."/>
            <person name="Harholt J."/>
            <person name="Dunand C."/>
            <person name="Zachgo S."/>
            <person name="Langdale J."/>
            <person name="Maumus F."/>
            <person name="Straeten D.V.D."/>
            <person name="Gould S.B."/>
            <person name="Rensing S.A."/>
        </authorList>
    </citation>
    <scope>NUCLEOTIDE SEQUENCE [LARGE SCALE GENOMIC DNA]</scope>
    <source>
        <strain evidence="6 7">S276</strain>
    </source>
</reference>
<sequence>MAIAATMVCGCYLVLLCTACRGSAHRTGLRSLASKPSWHAGDRVLQESRSAALAAPQKERQIEYSPFVSGSVTHVTWHTPRANGTAGKDCRTEITNLVVGSGELYYILHQYCQVDGTLEDRALLIRRVNLSRLQDANGPNPQDVDFLISYMWPFGQPNGTIIREPADFGDAHVTGMGLSKDRMHLVLSVTNGDPKVIWDSGTISGDQNRSRFTSLSLADGYRSSSGPLSELVQAWALESNKGFLYYLQLDSALINVTVNDVGLPNGPLNRVSRSDIQTGIDPDEKFQSGSLVSDGSCLYSVTSNDGLFGRKLGDGHFDHSIIAYPSVRFLGKEMDVVATPQGCHVFTAANNTIEVFKLFKRTERTCGRVGARSALPRYFGKADVTALALGDNGDGDGLSLYVGTTDGSVYSVPLNGPELSRCGNEPYIGRVLSDRYPISRYKRSLIFFPVNLPSSGLAGVIYLIVVIVPTLGYSLINAVYLLLYAPLTFMFIAIVSCIAFCVRRVVTRGRRALEPVNINHTVLARPTTSSVQDCTAMDFWGLRPSRVKQFGWKLLSDCTENFSETYRIGDKGAFGKVYRGSLDGKDVAIKVMTGELTDVKRNQFVAEVNTLSAVNHVNLIQLTGYCQEGNQCILVYPYFRGGCLHERLFPHTANQRELAKDSPPPLTLQERMSIAFQIAKGLQYLHDDAKPPIIHRDIKSSNVLLGDGCGDKLYVVVADFGLAAIGERVLDTGHDHVVITSHIGGAFGYMSPEYMLRGELSEKNDVYSFGVLVLELLTGRKVVTRAPSGVGWQTLVDWVKPFLRGDSQTAQDPSLEMPRAILDRCLWNQMAGDSTKQMVMNTFRVAWECVHEDYGSRPAMRAVVQRFHIMLLDVGWDFLIRTMDMEYLLAMPEAEYTICKDDDAESQEHHEVFLE</sequence>
<evidence type="ECO:0000256" key="4">
    <source>
        <dbReference type="SAM" id="SignalP"/>
    </source>
</evidence>
<dbReference type="AlphaFoldDB" id="A0A388LZK6"/>
<dbReference type="Proteomes" id="UP000265515">
    <property type="component" value="Unassembled WGS sequence"/>
</dbReference>
<feature type="domain" description="Protein kinase" evidence="5">
    <location>
        <begin position="563"/>
        <end position="871"/>
    </location>
</feature>
<evidence type="ECO:0000313" key="7">
    <source>
        <dbReference type="Proteomes" id="UP000265515"/>
    </source>
</evidence>